<dbReference type="STRING" id="50990.A0A4Y7Q0N8"/>
<sequence>MSCLRIVCVQIFVYLQPLDVLNIMYTSRGFRTLLLSSSSTFIWKAVRLNVDNFPGLPDDMSEFRYAKLAFDQHCHKCGKKTQNDPFWEVRARFCDACVKVELVQATPYVDSAIYFCGYEDVLGIVEHRATRRGNNYPPRTSYFCKTHLNRLAVHVGSLSYPKAGVQVWLISEAGRLKSVREHARKCIAWQNEINRRQQEVDQQIRKKRQAEIHQRLLDLGMGKLPDEVPADTFNNHRLVKPAVPLTVGITLKYPFFDGCTNRKYSASPDWFSRRTKQSTPELISPNFQDFVAIAEVQAVIKTHSADALSEKDFGDMTILMDNWRKHATFRIGNLLETPQKRNMSRRKDSVQQDPRLKTLKLVTTGFGCSSCLKRSQDIERLDYTPAEYIHYPWVMAHPCVQNKQVRDISSR</sequence>
<proteinExistence type="predicted"/>
<dbReference type="OrthoDB" id="2322499at2759"/>
<protein>
    <recommendedName>
        <fullName evidence="3">F-box domain-containing protein</fullName>
    </recommendedName>
</protein>
<evidence type="ECO:0008006" key="3">
    <source>
        <dbReference type="Google" id="ProtNLM"/>
    </source>
</evidence>
<evidence type="ECO:0000313" key="1">
    <source>
        <dbReference type="EMBL" id="TDL20798.1"/>
    </source>
</evidence>
<dbReference type="AlphaFoldDB" id="A0A4Y7Q0N8"/>
<keyword evidence="2" id="KW-1185">Reference proteome</keyword>
<accession>A0A4Y7Q0N8</accession>
<dbReference type="Proteomes" id="UP000294933">
    <property type="component" value="Unassembled WGS sequence"/>
</dbReference>
<gene>
    <name evidence="1" type="ORF">BD410DRAFT_357529</name>
</gene>
<evidence type="ECO:0000313" key="2">
    <source>
        <dbReference type="Proteomes" id="UP000294933"/>
    </source>
</evidence>
<dbReference type="EMBL" id="ML170185">
    <property type="protein sequence ID" value="TDL20798.1"/>
    <property type="molecule type" value="Genomic_DNA"/>
</dbReference>
<reference evidence="1 2" key="1">
    <citation type="submission" date="2018-06" db="EMBL/GenBank/DDBJ databases">
        <title>A transcriptomic atlas of mushroom development highlights an independent origin of complex multicellularity.</title>
        <authorList>
            <consortium name="DOE Joint Genome Institute"/>
            <person name="Krizsan K."/>
            <person name="Almasi E."/>
            <person name="Merenyi Z."/>
            <person name="Sahu N."/>
            <person name="Viragh M."/>
            <person name="Koszo T."/>
            <person name="Mondo S."/>
            <person name="Kiss B."/>
            <person name="Balint B."/>
            <person name="Kues U."/>
            <person name="Barry K."/>
            <person name="Hegedus J.C."/>
            <person name="Henrissat B."/>
            <person name="Johnson J."/>
            <person name="Lipzen A."/>
            <person name="Ohm R."/>
            <person name="Nagy I."/>
            <person name="Pangilinan J."/>
            <person name="Yan J."/>
            <person name="Xiong Y."/>
            <person name="Grigoriev I.V."/>
            <person name="Hibbett D.S."/>
            <person name="Nagy L.G."/>
        </authorList>
    </citation>
    <scope>NUCLEOTIDE SEQUENCE [LARGE SCALE GENOMIC DNA]</scope>
    <source>
        <strain evidence="1 2">SZMC22713</strain>
    </source>
</reference>
<dbReference type="VEuPathDB" id="FungiDB:BD410DRAFT_357529"/>
<name>A0A4Y7Q0N8_9AGAM</name>
<organism evidence="1 2">
    <name type="scientific">Rickenella mellea</name>
    <dbReference type="NCBI Taxonomy" id="50990"/>
    <lineage>
        <taxon>Eukaryota</taxon>
        <taxon>Fungi</taxon>
        <taxon>Dikarya</taxon>
        <taxon>Basidiomycota</taxon>
        <taxon>Agaricomycotina</taxon>
        <taxon>Agaricomycetes</taxon>
        <taxon>Hymenochaetales</taxon>
        <taxon>Rickenellaceae</taxon>
        <taxon>Rickenella</taxon>
    </lineage>
</organism>